<dbReference type="AlphaFoldDB" id="A0A2P5ED92"/>
<keyword evidence="2" id="KW-1185">Reference proteome</keyword>
<evidence type="ECO:0000313" key="2">
    <source>
        <dbReference type="Proteomes" id="UP000237000"/>
    </source>
</evidence>
<dbReference type="Proteomes" id="UP000237000">
    <property type="component" value="Unassembled WGS sequence"/>
</dbReference>
<protein>
    <submittedName>
        <fullName evidence="1">Uncharacterized protein</fullName>
    </submittedName>
</protein>
<gene>
    <name evidence="1" type="ORF">TorRG33x02_206630</name>
</gene>
<dbReference type="InParanoid" id="A0A2P5ED92"/>
<organism evidence="1 2">
    <name type="scientific">Trema orientale</name>
    <name type="common">Charcoal tree</name>
    <name type="synonym">Celtis orientalis</name>
    <dbReference type="NCBI Taxonomy" id="63057"/>
    <lineage>
        <taxon>Eukaryota</taxon>
        <taxon>Viridiplantae</taxon>
        <taxon>Streptophyta</taxon>
        <taxon>Embryophyta</taxon>
        <taxon>Tracheophyta</taxon>
        <taxon>Spermatophyta</taxon>
        <taxon>Magnoliopsida</taxon>
        <taxon>eudicotyledons</taxon>
        <taxon>Gunneridae</taxon>
        <taxon>Pentapetalae</taxon>
        <taxon>rosids</taxon>
        <taxon>fabids</taxon>
        <taxon>Rosales</taxon>
        <taxon>Cannabaceae</taxon>
        <taxon>Trema</taxon>
    </lineage>
</organism>
<evidence type="ECO:0000313" key="1">
    <source>
        <dbReference type="EMBL" id="PON83508.1"/>
    </source>
</evidence>
<reference evidence="2" key="1">
    <citation type="submission" date="2016-06" db="EMBL/GenBank/DDBJ databases">
        <title>Parallel loss of symbiosis genes in relatives of nitrogen-fixing non-legume Parasponia.</title>
        <authorList>
            <person name="Van Velzen R."/>
            <person name="Holmer R."/>
            <person name="Bu F."/>
            <person name="Rutten L."/>
            <person name="Van Zeijl A."/>
            <person name="Liu W."/>
            <person name="Santuari L."/>
            <person name="Cao Q."/>
            <person name="Sharma T."/>
            <person name="Shen D."/>
            <person name="Roswanjaya Y."/>
            <person name="Wardhani T."/>
            <person name="Kalhor M.S."/>
            <person name="Jansen J."/>
            <person name="Van den Hoogen J."/>
            <person name="Gungor B."/>
            <person name="Hartog M."/>
            <person name="Hontelez J."/>
            <person name="Verver J."/>
            <person name="Yang W.-C."/>
            <person name="Schijlen E."/>
            <person name="Repin R."/>
            <person name="Schilthuizen M."/>
            <person name="Schranz E."/>
            <person name="Heidstra R."/>
            <person name="Miyata K."/>
            <person name="Fedorova E."/>
            <person name="Kohlen W."/>
            <person name="Bisseling T."/>
            <person name="Smit S."/>
            <person name="Geurts R."/>
        </authorList>
    </citation>
    <scope>NUCLEOTIDE SEQUENCE [LARGE SCALE GENOMIC DNA]</scope>
    <source>
        <strain evidence="2">cv. RG33-2</strain>
    </source>
</reference>
<proteinExistence type="predicted"/>
<sequence length="146" mass="16775">MISACGCVFGDFYVCLFSSVSECFRDEQVPHIQSLSILFTLLVSQNIRGGRLRAFAFAGLESLCCFNPSLDRLINFSVFFTWLFWTLEMDCQLFVSVCNLLFRVITPQVNDDNSKACFSKHSQWPPKSFRHRLARELMLLHSSLDV</sequence>
<comment type="caution">
    <text evidence="1">The sequence shown here is derived from an EMBL/GenBank/DDBJ whole genome shotgun (WGS) entry which is preliminary data.</text>
</comment>
<accession>A0A2P5ED92</accession>
<dbReference type="EMBL" id="JXTC01000177">
    <property type="protein sequence ID" value="PON83508.1"/>
    <property type="molecule type" value="Genomic_DNA"/>
</dbReference>
<dbReference type="OrthoDB" id="1737968at2759"/>
<name>A0A2P5ED92_TREOI</name>